<protein>
    <submittedName>
        <fullName evidence="1">Uncharacterized protein</fullName>
    </submittedName>
</protein>
<keyword evidence="2" id="KW-1185">Reference proteome</keyword>
<name>A0A5B7HUJ6_PORTR</name>
<accession>A0A5B7HUJ6</accession>
<sequence>MGLATNSVISRHVRGLICDNISDREIGLNISKPSICESTSSRRVTYRVLKPDLTVDVCYVKGNNVSERHRIAYSQFKVSRHKLAIESGRWNRCSRGRLPMEERLRPCGSVQRKLQVLECCPLTDDIRAHR</sequence>
<comment type="caution">
    <text evidence="1">The sequence shown here is derived from an EMBL/GenBank/DDBJ whole genome shotgun (WGS) entry which is preliminary data.</text>
</comment>
<evidence type="ECO:0000313" key="2">
    <source>
        <dbReference type="Proteomes" id="UP000324222"/>
    </source>
</evidence>
<dbReference type="Proteomes" id="UP000324222">
    <property type="component" value="Unassembled WGS sequence"/>
</dbReference>
<reference evidence="1 2" key="1">
    <citation type="submission" date="2019-05" db="EMBL/GenBank/DDBJ databases">
        <title>Another draft genome of Portunus trituberculatus and its Hox gene families provides insights of decapod evolution.</title>
        <authorList>
            <person name="Jeong J.-H."/>
            <person name="Song I."/>
            <person name="Kim S."/>
            <person name="Choi T."/>
            <person name="Kim D."/>
            <person name="Ryu S."/>
            <person name="Kim W."/>
        </authorList>
    </citation>
    <scope>NUCLEOTIDE SEQUENCE [LARGE SCALE GENOMIC DNA]</scope>
    <source>
        <tissue evidence="1">Muscle</tissue>
    </source>
</reference>
<dbReference type="EMBL" id="VSRR010034687">
    <property type="protein sequence ID" value="MPC72398.1"/>
    <property type="molecule type" value="Genomic_DNA"/>
</dbReference>
<proteinExistence type="predicted"/>
<dbReference type="AlphaFoldDB" id="A0A5B7HUJ6"/>
<organism evidence="1 2">
    <name type="scientific">Portunus trituberculatus</name>
    <name type="common">Swimming crab</name>
    <name type="synonym">Neptunus trituberculatus</name>
    <dbReference type="NCBI Taxonomy" id="210409"/>
    <lineage>
        <taxon>Eukaryota</taxon>
        <taxon>Metazoa</taxon>
        <taxon>Ecdysozoa</taxon>
        <taxon>Arthropoda</taxon>
        <taxon>Crustacea</taxon>
        <taxon>Multicrustacea</taxon>
        <taxon>Malacostraca</taxon>
        <taxon>Eumalacostraca</taxon>
        <taxon>Eucarida</taxon>
        <taxon>Decapoda</taxon>
        <taxon>Pleocyemata</taxon>
        <taxon>Brachyura</taxon>
        <taxon>Eubrachyura</taxon>
        <taxon>Portunoidea</taxon>
        <taxon>Portunidae</taxon>
        <taxon>Portuninae</taxon>
        <taxon>Portunus</taxon>
    </lineage>
</organism>
<evidence type="ECO:0000313" key="1">
    <source>
        <dbReference type="EMBL" id="MPC72398.1"/>
    </source>
</evidence>
<gene>
    <name evidence="1" type="ORF">E2C01_066703</name>
</gene>